<feature type="region of interest" description="Disordered" evidence="1">
    <location>
        <begin position="110"/>
        <end position="132"/>
    </location>
</feature>
<dbReference type="AlphaFoldDB" id="A0A9P9JKC2"/>
<keyword evidence="3" id="KW-1185">Reference proteome</keyword>
<organism evidence="2 3">
    <name type="scientific">Fusarium redolens</name>
    <dbReference type="NCBI Taxonomy" id="48865"/>
    <lineage>
        <taxon>Eukaryota</taxon>
        <taxon>Fungi</taxon>
        <taxon>Dikarya</taxon>
        <taxon>Ascomycota</taxon>
        <taxon>Pezizomycotina</taxon>
        <taxon>Sordariomycetes</taxon>
        <taxon>Hypocreomycetidae</taxon>
        <taxon>Hypocreales</taxon>
        <taxon>Nectriaceae</taxon>
        <taxon>Fusarium</taxon>
        <taxon>Fusarium redolens species complex</taxon>
    </lineage>
</organism>
<dbReference type="RefSeq" id="XP_046041247.1">
    <property type="nucleotide sequence ID" value="XM_046200496.1"/>
</dbReference>
<evidence type="ECO:0000313" key="2">
    <source>
        <dbReference type="EMBL" id="KAH7207872.1"/>
    </source>
</evidence>
<gene>
    <name evidence="2" type="ORF">BKA55DRAFT_698258</name>
</gene>
<evidence type="ECO:0000313" key="3">
    <source>
        <dbReference type="Proteomes" id="UP000720189"/>
    </source>
</evidence>
<reference evidence="2" key="1">
    <citation type="journal article" date="2021" name="Nat. Commun.">
        <title>Genetic determinants of endophytism in the Arabidopsis root mycobiome.</title>
        <authorList>
            <person name="Mesny F."/>
            <person name="Miyauchi S."/>
            <person name="Thiergart T."/>
            <person name="Pickel B."/>
            <person name="Atanasova L."/>
            <person name="Karlsson M."/>
            <person name="Huettel B."/>
            <person name="Barry K.W."/>
            <person name="Haridas S."/>
            <person name="Chen C."/>
            <person name="Bauer D."/>
            <person name="Andreopoulos W."/>
            <person name="Pangilinan J."/>
            <person name="LaButti K."/>
            <person name="Riley R."/>
            <person name="Lipzen A."/>
            <person name="Clum A."/>
            <person name="Drula E."/>
            <person name="Henrissat B."/>
            <person name="Kohler A."/>
            <person name="Grigoriev I.V."/>
            <person name="Martin F.M."/>
            <person name="Hacquard S."/>
        </authorList>
    </citation>
    <scope>NUCLEOTIDE SEQUENCE</scope>
    <source>
        <strain evidence="2">MPI-CAGE-AT-0023</strain>
    </source>
</reference>
<proteinExistence type="predicted"/>
<comment type="caution">
    <text evidence="2">The sequence shown here is derived from an EMBL/GenBank/DDBJ whole genome shotgun (WGS) entry which is preliminary data.</text>
</comment>
<sequence>MQTDIATRAMVVTLMAPGGGAKTTSEIHTLTGLPIRTIRKIYARAIRRGFEPNQRPIRLIDAWLEDAPRPLQRVKYTGDLIVSKEMIEFFGSGETAANITGERMDIGTIVKTQSTTKQDSTSTESDWEDEEE</sequence>
<dbReference type="Proteomes" id="UP000720189">
    <property type="component" value="Unassembled WGS sequence"/>
</dbReference>
<name>A0A9P9JKC2_FUSRE</name>
<protein>
    <submittedName>
        <fullName evidence="2">Uncharacterized protein</fullName>
    </submittedName>
</protein>
<accession>A0A9P9JKC2</accession>
<dbReference type="OrthoDB" id="5415741at2759"/>
<evidence type="ECO:0000256" key="1">
    <source>
        <dbReference type="SAM" id="MobiDB-lite"/>
    </source>
</evidence>
<dbReference type="GeneID" id="70230450"/>
<dbReference type="EMBL" id="JAGMUX010000034">
    <property type="protein sequence ID" value="KAH7207872.1"/>
    <property type="molecule type" value="Genomic_DNA"/>
</dbReference>
<feature type="compositionally biased region" description="Low complexity" evidence="1">
    <location>
        <begin position="111"/>
        <end position="124"/>
    </location>
</feature>